<evidence type="ECO:0000259" key="4">
    <source>
        <dbReference type="SMART" id="SM00797"/>
    </source>
</evidence>
<name>A0ABW1XH42_9ALTE</name>
<feature type="domain" description="Carboxyltransferase" evidence="4">
    <location>
        <begin position="26"/>
        <end position="297"/>
    </location>
</feature>
<dbReference type="InterPro" id="IPR003778">
    <property type="entry name" value="CT_A_B"/>
</dbReference>
<dbReference type="SUPFAM" id="SSF50891">
    <property type="entry name" value="Cyclophilin-like"/>
    <property type="match status" value="1"/>
</dbReference>
<gene>
    <name evidence="5" type="ORF">ACFP85_05230</name>
</gene>
<accession>A0ABW1XH42</accession>
<sequence length="297" mass="32246">MAALIEFLRAGPLTTLQGPTRAGLSHYGVSPCFAVDAISLMQVNQLLKREPLAPCVEMALGNIELRFAQTVQVALCGGHGQIYLDGVRVPMYRTFKVKAGQHLRIGPLTQGNYIYLGMAAHLHESTSFASPSCSVREELGANQGRPYKNGDVIQGNPLTDIPIQTIPFAQRLTYPWQLTLSLVPGYQFRQLPKGLKQVFFSQPFTVSAESGRMGVRLAGVNLPSSQLRLVSEGLGLGAVQIPDNGQPIVMLGEHQTLGGYPKIGSVIESDCARLAQARPGTKVRFRLLSRFAANHLN</sequence>
<dbReference type="InterPro" id="IPR029000">
    <property type="entry name" value="Cyclophilin-like_dom_sf"/>
</dbReference>
<organism evidence="5 6">
    <name type="scientific">Pseudobowmanella zhangzhouensis</name>
    <dbReference type="NCBI Taxonomy" id="1537679"/>
    <lineage>
        <taxon>Bacteria</taxon>
        <taxon>Pseudomonadati</taxon>
        <taxon>Pseudomonadota</taxon>
        <taxon>Gammaproteobacteria</taxon>
        <taxon>Alteromonadales</taxon>
        <taxon>Alteromonadaceae</taxon>
    </lineage>
</organism>
<keyword evidence="1" id="KW-0547">Nucleotide-binding</keyword>
<reference evidence="6" key="1">
    <citation type="journal article" date="2019" name="Int. J. Syst. Evol. Microbiol.">
        <title>The Global Catalogue of Microorganisms (GCM) 10K type strain sequencing project: providing services to taxonomists for standard genome sequencing and annotation.</title>
        <authorList>
            <consortium name="The Broad Institute Genomics Platform"/>
            <consortium name="The Broad Institute Genome Sequencing Center for Infectious Disease"/>
            <person name="Wu L."/>
            <person name="Ma J."/>
        </authorList>
    </citation>
    <scope>NUCLEOTIDE SEQUENCE [LARGE SCALE GENOMIC DNA]</scope>
    <source>
        <strain evidence="6">CGMCC 1.16031</strain>
    </source>
</reference>
<comment type="caution">
    <text evidence="5">The sequence shown here is derived from an EMBL/GenBank/DDBJ whole genome shotgun (WGS) entry which is preliminary data.</text>
</comment>
<dbReference type="RefSeq" id="WP_131257166.1">
    <property type="nucleotide sequence ID" value="NZ_JBHSUS010000001.1"/>
</dbReference>
<keyword evidence="3" id="KW-0067">ATP-binding</keyword>
<dbReference type="PANTHER" id="PTHR43309">
    <property type="entry name" value="5-OXOPROLINASE SUBUNIT C"/>
    <property type="match status" value="1"/>
</dbReference>
<dbReference type="EMBL" id="JBHSUS010000001">
    <property type="protein sequence ID" value="MFC6439552.1"/>
    <property type="molecule type" value="Genomic_DNA"/>
</dbReference>
<dbReference type="InterPro" id="IPR052708">
    <property type="entry name" value="PxpC"/>
</dbReference>
<evidence type="ECO:0000313" key="5">
    <source>
        <dbReference type="EMBL" id="MFC6439552.1"/>
    </source>
</evidence>
<keyword evidence="6" id="KW-1185">Reference proteome</keyword>
<dbReference type="Pfam" id="PF02626">
    <property type="entry name" value="CT_A_B"/>
    <property type="match status" value="1"/>
</dbReference>
<keyword evidence="2" id="KW-0378">Hydrolase</keyword>
<dbReference type="PANTHER" id="PTHR43309:SF4">
    <property type="entry name" value="CARBOXYLTRANSFERASE DOMAIN-CONTAINING PROTEIN"/>
    <property type="match status" value="1"/>
</dbReference>
<evidence type="ECO:0000256" key="2">
    <source>
        <dbReference type="ARBA" id="ARBA00022801"/>
    </source>
</evidence>
<evidence type="ECO:0000256" key="3">
    <source>
        <dbReference type="ARBA" id="ARBA00022840"/>
    </source>
</evidence>
<evidence type="ECO:0000313" key="6">
    <source>
        <dbReference type="Proteomes" id="UP001596364"/>
    </source>
</evidence>
<evidence type="ECO:0000256" key="1">
    <source>
        <dbReference type="ARBA" id="ARBA00022741"/>
    </source>
</evidence>
<proteinExistence type="predicted"/>
<dbReference type="SMART" id="SM00797">
    <property type="entry name" value="AHS2"/>
    <property type="match status" value="1"/>
</dbReference>
<dbReference type="Proteomes" id="UP001596364">
    <property type="component" value="Unassembled WGS sequence"/>
</dbReference>
<protein>
    <submittedName>
        <fullName evidence="5">Biotin-dependent carboxyltransferase family protein</fullName>
    </submittedName>
</protein>
<dbReference type="Gene3D" id="2.40.100.10">
    <property type="entry name" value="Cyclophilin-like"/>
    <property type="match status" value="1"/>
</dbReference>